<dbReference type="PROSITE" id="PS50043">
    <property type="entry name" value="HTH_LUXR_2"/>
    <property type="match status" value="1"/>
</dbReference>
<protein>
    <submittedName>
        <fullName evidence="3">Helix-turn-helix transcriptional regulator</fullName>
    </submittedName>
</protein>
<evidence type="ECO:0000256" key="1">
    <source>
        <dbReference type="SAM" id="MobiDB-lite"/>
    </source>
</evidence>
<dbReference type="AlphaFoldDB" id="A0A6B3NJW7"/>
<dbReference type="GO" id="GO:0003677">
    <property type="term" value="F:DNA binding"/>
    <property type="evidence" value="ECO:0007669"/>
    <property type="project" value="InterPro"/>
</dbReference>
<evidence type="ECO:0000313" key="3">
    <source>
        <dbReference type="EMBL" id="NER32093.1"/>
    </source>
</evidence>
<dbReference type="InterPro" id="IPR036388">
    <property type="entry name" value="WH-like_DNA-bd_sf"/>
</dbReference>
<gene>
    <name evidence="3" type="ORF">F6J89_31945</name>
</gene>
<proteinExistence type="predicted"/>
<dbReference type="Pfam" id="PF00196">
    <property type="entry name" value="GerE"/>
    <property type="match status" value="1"/>
</dbReference>
<reference evidence="3" key="1">
    <citation type="submission" date="2019-11" db="EMBL/GenBank/DDBJ databases">
        <title>Genomic insights into an expanded diversity of filamentous marine cyanobacteria reveals the extraordinary biosynthetic potential of Moorea and Okeania.</title>
        <authorList>
            <person name="Ferreira Leao T."/>
            <person name="Wang M."/>
            <person name="Moss N."/>
            <person name="Da Silva R."/>
            <person name="Sanders J."/>
            <person name="Nurk S."/>
            <person name="Gurevich A."/>
            <person name="Humphrey G."/>
            <person name="Reher R."/>
            <person name="Zhu Q."/>
            <person name="Belda-Ferre P."/>
            <person name="Glukhov E."/>
            <person name="Rex R."/>
            <person name="Dorrestein P.C."/>
            <person name="Knight R."/>
            <person name="Pevzner P."/>
            <person name="Gerwick W.H."/>
            <person name="Gerwick L."/>
        </authorList>
    </citation>
    <scope>NUCLEOTIDE SEQUENCE</scope>
    <source>
        <strain evidence="3">SIO1C4</strain>
    </source>
</reference>
<dbReference type="SUPFAM" id="SSF46894">
    <property type="entry name" value="C-terminal effector domain of the bipartite response regulators"/>
    <property type="match status" value="1"/>
</dbReference>
<feature type="domain" description="HTH luxR-type" evidence="2">
    <location>
        <begin position="152"/>
        <end position="209"/>
    </location>
</feature>
<comment type="caution">
    <text evidence="3">The sequence shown here is derived from an EMBL/GenBank/DDBJ whole genome shotgun (WGS) entry which is preliminary data.</text>
</comment>
<dbReference type="SMART" id="SM00421">
    <property type="entry name" value="HTH_LUXR"/>
    <property type="match status" value="1"/>
</dbReference>
<dbReference type="PRINTS" id="PR00038">
    <property type="entry name" value="HTHLUXR"/>
</dbReference>
<dbReference type="InterPro" id="IPR016032">
    <property type="entry name" value="Sig_transdc_resp-reg_C-effctor"/>
</dbReference>
<feature type="compositionally biased region" description="Polar residues" evidence="1">
    <location>
        <begin position="1"/>
        <end position="12"/>
    </location>
</feature>
<accession>A0A6B3NJW7</accession>
<name>A0A6B3NJW7_9CYAN</name>
<feature type="region of interest" description="Disordered" evidence="1">
    <location>
        <begin position="1"/>
        <end position="21"/>
    </location>
</feature>
<dbReference type="Gene3D" id="1.10.10.10">
    <property type="entry name" value="Winged helix-like DNA-binding domain superfamily/Winged helix DNA-binding domain"/>
    <property type="match status" value="1"/>
</dbReference>
<dbReference type="GO" id="GO:0006355">
    <property type="term" value="P:regulation of DNA-templated transcription"/>
    <property type="evidence" value="ECO:0007669"/>
    <property type="project" value="InterPro"/>
</dbReference>
<organism evidence="3">
    <name type="scientific">Symploca sp. SIO1C4</name>
    <dbReference type="NCBI Taxonomy" id="2607765"/>
    <lineage>
        <taxon>Bacteria</taxon>
        <taxon>Bacillati</taxon>
        <taxon>Cyanobacteriota</taxon>
        <taxon>Cyanophyceae</taxon>
        <taxon>Coleofasciculales</taxon>
        <taxon>Coleofasciculaceae</taxon>
        <taxon>Symploca</taxon>
    </lineage>
</organism>
<sequence>MHTSKLNLADPSQENKKYQRQRSKLPCYRKVNQSTVLQGIIDNLIDGILIVSTQSELIYINDIASRILRQLHQNSSPENFLPKEIWHICQSLIQSRNLFPHQIWQLSSEIFVDISSVFKINARWIYSKEIKNDCILLTVKDYYQTIKSIAVEESQKYGLTPREKEVWTLQRANYTYKEIAAELCITPNTVKKHIKSIHSKQKEIFNLDE</sequence>
<dbReference type="InterPro" id="IPR000792">
    <property type="entry name" value="Tscrpt_reg_LuxR_C"/>
</dbReference>
<dbReference type="CDD" id="cd06170">
    <property type="entry name" value="LuxR_C_like"/>
    <property type="match status" value="1"/>
</dbReference>
<evidence type="ECO:0000259" key="2">
    <source>
        <dbReference type="PROSITE" id="PS50043"/>
    </source>
</evidence>
<dbReference type="EMBL" id="JAAHFQ010001063">
    <property type="protein sequence ID" value="NER32093.1"/>
    <property type="molecule type" value="Genomic_DNA"/>
</dbReference>